<organism evidence="2 3">
    <name type="scientific">Durusdinium trenchii</name>
    <dbReference type="NCBI Taxonomy" id="1381693"/>
    <lineage>
        <taxon>Eukaryota</taxon>
        <taxon>Sar</taxon>
        <taxon>Alveolata</taxon>
        <taxon>Dinophyceae</taxon>
        <taxon>Suessiales</taxon>
        <taxon>Symbiodiniaceae</taxon>
        <taxon>Durusdinium</taxon>
    </lineage>
</organism>
<gene>
    <name evidence="2" type="ORF">CCMP2556_LOCUS5781</name>
</gene>
<evidence type="ECO:0000313" key="2">
    <source>
        <dbReference type="EMBL" id="CAK8999741.1"/>
    </source>
</evidence>
<keyword evidence="3" id="KW-1185">Reference proteome</keyword>
<evidence type="ECO:0000256" key="1">
    <source>
        <dbReference type="SAM" id="SignalP"/>
    </source>
</evidence>
<evidence type="ECO:0008006" key="4">
    <source>
        <dbReference type="Google" id="ProtNLM"/>
    </source>
</evidence>
<feature type="signal peptide" evidence="1">
    <location>
        <begin position="1"/>
        <end position="22"/>
    </location>
</feature>
<feature type="chain" id="PRO_5046614331" description="Secreted protein" evidence="1">
    <location>
        <begin position="23"/>
        <end position="181"/>
    </location>
</feature>
<dbReference type="Proteomes" id="UP001642484">
    <property type="component" value="Unassembled WGS sequence"/>
</dbReference>
<comment type="caution">
    <text evidence="2">The sequence shown here is derived from an EMBL/GenBank/DDBJ whole genome shotgun (WGS) entry which is preliminary data.</text>
</comment>
<evidence type="ECO:0000313" key="3">
    <source>
        <dbReference type="Proteomes" id="UP001642484"/>
    </source>
</evidence>
<accession>A0ABP0ICW2</accession>
<name>A0ABP0ICW2_9DINO</name>
<protein>
    <recommendedName>
        <fullName evidence="4">Secreted protein</fullName>
    </recommendedName>
</protein>
<feature type="non-terminal residue" evidence="2">
    <location>
        <position position="181"/>
    </location>
</feature>
<keyword evidence="1" id="KW-0732">Signal</keyword>
<sequence length="181" mass="20017">MDINSSAGLALAILLVLQSSPGALHLMAPVCGSWTRISRGTSWRSCMNCFGDLSKEWITGANQMISRCVVIMLLSIALHCNFLCEQPMGSSDVFPNHPRLSWLCNKVAVVWRNNFWMLHHGAKCPKRTTVWSVQRCLVLGLDKGKLKKAVKEKKATVKTTRKYVKKDGTMGFCGSSSLKGT</sequence>
<reference evidence="2 3" key="1">
    <citation type="submission" date="2024-02" db="EMBL/GenBank/DDBJ databases">
        <authorList>
            <person name="Chen Y."/>
            <person name="Shah S."/>
            <person name="Dougan E. K."/>
            <person name="Thang M."/>
            <person name="Chan C."/>
        </authorList>
    </citation>
    <scope>NUCLEOTIDE SEQUENCE [LARGE SCALE GENOMIC DNA]</scope>
</reference>
<proteinExistence type="predicted"/>
<dbReference type="EMBL" id="CAXAMN010002452">
    <property type="protein sequence ID" value="CAK8999741.1"/>
    <property type="molecule type" value="Genomic_DNA"/>
</dbReference>